<gene>
    <name evidence="1" type="ORF">B7C42_06523</name>
</gene>
<protein>
    <submittedName>
        <fullName evidence="1">Uncharacterized protein</fullName>
    </submittedName>
</protein>
<dbReference type="Proteomes" id="UP000215506">
    <property type="component" value="Unassembled WGS sequence"/>
</dbReference>
<name>A0A231GXP5_9NOCA</name>
<proteinExistence type="predicted"/>
<organism evidence="1 2">
    <name type="scientific">Nocardia cerradoensis</name>
    <dbReference type="NCBI Taxonomy" id="85688"/>
    <lineage>
        <taxon>Bacteria</taxon>
        <taxon>Bacillati</taxon>
        <taxon>Actinomycetota</taxon>
        <taxon>Actinomycetes</taxon>
        <taxon>Mycobacteriales</taxon>
        <taxon>Nocardiaceae</taxon>
        <taxon>Nocardia</taxon>
    </lineage>
</organism>
<keyword evidence="2" id="KW-1185">Reference proteome</keyword>
<evidence type="ECO:0000313" key="1">
    <source>
        <dbReference type="EMBL" id="OXR41380.1"/>
    </source>
</evidence>
<dbReference type="AlphaFoldDB" id="A0A231GXP5"/>
<evidence type="ECO:0000313" key="2">
    <source>
        <dbReference type="Proteomes" id="UP000215506"/>
    </source>
</evidence>
<dbReference type="EMBL" id="NGAF01000020">
    <property type="protein sequence ID" value="OXR41380.1"/>
    <property type="molecule type" value="Genomic_DNA"/>
</dbReference>
<comment type="caution">
    <text evidence="1">The sequence shown here is derived from an EMBL/GenBank/DDBJ whole genome shotgun (WGS) entry which is preliminary data.</text>
</comment>
<accession>A0A231GXP5</accession>
<reference evidence="1 2" key="1">
    <citation type="submission" date="2017-07" db="EMBL/GenBank/DDBJ databases">
        <title>First draft Genome Sequence of Nocardia cerradoensis isolated from human infection.</title>
        <authorList>
            <person name="Carrasco G."/>
        </authorList>
    </citation>
    <scope>NUCLEOTIDE SEQUENCE [LARGE SCALE GENOMIC DNA]</scope>
    <source>
        <strain evidence="1 2">CNM20130759</strain>
    </source>
</reference>
<sequence>MWCAWPLGPYPVGAVPPVPLAAPAYPTRIVRDG</sequence>